<proteinExistence type="predicted"/>
<keyword evidence="3" id="KW-1185">Reference proteome</keyword>
<evidence type="ECO:0000313" key="3">
    <source>
        <dbReference type="Proteomes" id="UP001209922"/>
    </source>
</evidence>
<sequence length="280" mass="31094">MLRTSVWWALWLMALSGCACDGRDSAQPQGPSDVAGIHIDYQYVGWGTAEEKFTLLPELSGQGFVLKGRYVDSRGMPHEVERFVPRVSVESFVAAAVAPPWPRAAGVRAMAARVDRREVSRIEPYVRLPPMRCTHDEIRQLARLHVRREGRVALVDAYYGQGISWTDDYPYALVQVHRRDGGRIVMHSSSQKARMLPWHVGEPAESIPASGEDWSPSLSEALRLLVPPGSRLHERLDGIAMMQSRLGNRVAHHAERNCDAMRPVAAEAAGGSGTQRVADR</sequence>
<organism evidence="2 3">
    <name type="scientific">Xanthomonas chitinilytica</name>
    <dbReference type="NCBI Taxonomy" id="2989819"/>
    <lineage>
        <taxon>Bacteria</taxon>
        <taxon>Pseudomonadati</taxon>
        <taxon>Pseudomonadota</taxon>
        <taxon>Gammaproteobacteria</taxon>
        <taxon>Lysobacterales</taxon>
        <taxon>Lysobacteraceae</taxon>
        <taxon>Xanthomonas</taxon>
    </lineage>
</organism>
<feature type="signal peptide" evidence="1">
    <location>
        <begin position="1"/>
        <end position="19"/>
    </location>
</feature>
<accession>A0ABT3JWZ4</accession>
<keyword evidence="1" id="KW-0732">Signal</keyword>
<reference evidence="2 3" key="1">
    <citation type="submission" date="2022-10" db="EMBL/GenBank/DDBJ databases">
        <title>Xanthomonas sp. H13-6.</title>
        <authorList>
            <person name="Liu X."/>
            <person name="Deng Z."/>
            <person name="Jiang Y."/>
            <person name="Yu T."/>
            <person name="Ai J."/>
        </authorList>
    </citation>
    <scope>NUCLEOTIDE SEQUENCE [LARGE SCALE GENOMIC DNA]</scope>
    <source>
        <strain evidence="2 3">H13-6</strain>
    </source>
</reference>
<comment type="caution">
    <text evidence="2">The sequence shown here is derived from an EMBL/GenBank/DDBJ whole genome shotgun (WGS) entry which is preliminary data.</text>
</comment>
<feature type="chain" id="PRO_5047294242" description="Lipoprotein" evidence="1">
    <location>
        <begin position="20"/>
        <end position="280"/>
    </location>
</feature>
<dbReference type="PROSITE" id="PS51257">
    <property type="entry name" value="PROKAR_LIPOPROTEIN"/>
    <property type="match status" value="1"/>
</dbReference>
<evidence type="ECO:0000313" key="2">
    <source>
        <dbReference type="EMBL" id="MCW4473012.1"/>
    </source>
</evidence>
<dbReference type="EMBL" id="JAPCHY010000008">
    <property type="protein sequence ID" value="MCW4473012.1"/>
    <property type="molecule type" value="Genomic_DNA"/>
</dbReference>
<dbReference type="RefSeq" id="WP_265127996.1">
    <property type="nucleotide sequence ID" value="NZ_JAPCHY010000008.1"/>
</dbReference>
<evidence type="ECO:0008006" key="4">
    <source>
        <dbReference type="Google" id="ProtNLM"/>
    </source>
</evidence>
<protein>
    <recommendedName>
        <fullName evidence="4">Lipoprotein</fullName>
    </recommendedName>
</protein>
<dbReference type="Proteomes" id="UP001209922">
    <property type="component" value="Unassembled WGS sequence"/>
</dbReference>
<name>A0ABT3JWZ4_9XANT</name>
<gene>
    <name evidence="2" type="ORF">OK345_10905</name>
</gene>
<evidence type="ECO:0000256" key="1">
    <source>
        <dbReference type="SAM" id="SignalP"/>
    </source>
</evidence>